<comment type="similarity">
    <text evidence="2">Belongs to the cation diffusion facilitator (CDF) transporter (TC 2.A.4) family.</text>
</comment>
<keyword evidence="6 7" id="KW-0472">Membrane</keyword>
<evidence type="ECO:0000256" key="5">
    <source>
        <dbReference type="ARBA" id="ARBA00022989"/>
    </source>
</evidence>
<evidence type="ECO:0000313" key="12">
    <source>
        <dbReference type="Proteomes" id="UP000033072"/>
    </source>
</evidence>
<feature type="transmembrane region" description="Helical" evidence="7">
    <location>
        <begin position="75"/>
        <end position="93"/>
    </location>
</feature>
<dbReference type="Pfam" id="PF01545">
    <property type="entry name" value="Cation_efflux"/>
    <property type="match status" value="1"/>
</dbReference>
<evidence type="ECO:0000313" key="11">
    <source>
        <dbReference type="EMBL" id="AKB75175.1"/>
    </source>
</evidence>
<name>A0A0E3WTS3_9EURY</name>
<dbReference type="Pfam" id="PF02579">
    <property type="entry name" value="Nitro_FeMo-Co"/>
    <property type="match status" value="1"/>
</dbReference>
<dbReference type="PATRIC" id="fig|1434111.4.peg.2513"/>
<protein>
    <submittedName>
        <fullName evidence="11">Cobalt-zinc-cadmium resistance protein</fullName>
    </submittedName>
</protein>
<dbReference type="GO" id="GO:0008324">
    <property type="term" value="F:monoatomic cation transmembrane transporter activity"/>
    <property type="evidence" value="ECO:0007669"/>
    <property type="project" value="InterPro"/>
</dbReference>
<dbReference type="HOGENOM" id="CLU_013430_3_3_2"/>
<feature type="domain" description="Cation efflux protein transmembrane" evidence="8">
    <location>
        <begin position="11"/>
        <end position="200"/>
    </location>
</feature>
<dbReference type="GO" id="GO:0016020">
    <property type="term" value="C:membrane"/>
    <property type="evidence" value="ECO:0007669"/>
    <property type="project" value="UniProtKB-SubCell"/>
</dbReference>
<keyword evidence="4 7" id="KW-0812">Transmembrane</keyword>
<evidence type="ECO:0000259" key="10">
    <source>
        <dbReference type="Pfam" id="PF16916"/>
    </source>
</evidence>
<sequence>MLGANASKNSTLTLVFLAALKGVVGFYSGSSVLIADAVHTSLDIFASFAVWVGLKLSLKDSAEKFPYGYYKADNLVSLFVSIIILFSGVELVREALLNITNPVGMKLQGIALGTAVFSVITMYGLSKYKARVGRLIDSQALIADAIHSYTDVFSSLIVVITIVGSMLGIKWLDSVGVLVISLMIFKLGTGIARDSVLTLMDAWLDKDSITRIRQNVGSIQGVKTVGEIRLRKSGLVVFGEIEIEIEGDTNLKRVDMLSEEIEKIVKNEVKNLEHLVVNAKPGKMSVMKIAVPVLMQEGLHSKVSGHFGRAPYFIFIELEDGKIKSWDISENPASDLEKKRGMKTTEFLKNRGVNVLIVGEIGEGPFHMLRDSFVKMLQMPEVVEDVEKVVEKVSELSTLTAPTE</sequence>
<evidence type="ECO:0000259" key="8">
    <source>
        <dbReference type="Pfam" id="PF01545"/>
    </source>
</evidence>
<keyword evidence="5 7" id="KW-1133">Transmembrane helix</keyword>
<evidence type="ECO:0000256" key="7">
    <source>
        <dbReference type="SAM" id="Phobius"/>
    </source>
</evidence>
<dbReference type="InterPro" id="IPR027470">
    <property type="entry name" value="Cation_efflux_CTD"/>
</dbReference>
<dbReference type="SUPFAM" id="SSF160240">
    <property type="entry name" value="Cation efflux protein cytoplasmic domain-like"/>
    <property type="match status" value="1"/>
</dbReference>
<dbReference type="InterPro" id="IPR036105">
    <property type="entry name" value="DiNase_FeMo-co_biosyn_sf"/>
</dbReference>
<dbReference type="FunFam" id="1.20.1510.10:FF:000006">
    <property type="entry name" value="Divalent cation efflux transporter"/>
    <property type="match status" value="1"/>
</dbReference>
<dbReference type="InterPro" id="IPR050291">
    <property type="entry name" value="CDF_Transporter"/>
</dbReference>
<reference evidence="11 12" key="1">
    <citation type="submission" date="2014-07" db="EMBL/GenBank/DDBJ databases">
        <title>Methanogenic archaea and the global carbon cycle.</title>
        <authorList>
            <person name="Henriksen J.R."/>
            <person name="Luke J."/>
            <person name="Reinhart S."/>
            <person name="Benedict M.N."/>
            <person name="Youngblut N.D."/>
            <person name="Metcalf M.E."/>
            <person name="Whitaker R.J."/>
            <person name="Metcalf W.W."/>
        </authorList>
    </citation>
    <scope>NUCLEOTIDE SEQUENCE [LARGE SCALE GENOMIC DNA]</scope>
    <source>
        <strain evidence="11 12">Z-7289</strain>
    </source>
</reference>
<dbReference type="Gene3D" id="3.30.70.1350">
    <property type="entry name" value="Cation efflux protein, cytoplasmic domain"/>
    <property type="match status" value="1"/>
</dbReference>
<feature type="transmembrane region" description="Helical" evidence="7">
    <location>
        <begin position="175"/>
        <end position="192"/>
    </location>
</feature>
<dbReference type="NCBIfam" id="TIGR01297">
    <property type="entry name" value="CDF"/>
    <property type="match status" value="1"/>
</dbReference>
<dbReference type="AlphaFoldDB" id="A0A0E3WTS3"/>
<dbReference type="InterPro" id="IPR033913">
    <property type="entry name" value="MTH1175_dom"/>
</dbReference>
<dbReference type="STRING" id="1434111.MSLAZ_1914"/>
<dbReference type="InterPro" id="IPR058533">
    <property type="entry name" value="Cation_efflux_TM"/>
</dbReference>
<proteinExistence type="inferred from homology"/>
<dbReference type="InterPro" id="IPR003731">
    <property type="entry name" value="Di-Nase_FeMo-co_biosynth"/>
</dbReference>
<organism evidence="11 12">
    <name type="scientific">Methanosarcina lacustris Z-7289</name>
    <dbReference type="NCBI Taxonomy" id="1434111"/>
    <lineage>
        <taxon>Archaea</taxon>
        <taxon>Methanobacteriati</taxon>
        <taxon>Methanobacteriota</taxon>
        <taxon>Stenosarchaea group</taxon>
        <taxon>Methanomicrobia</taxon>
        <taxon>Methanosarcinales</taxon>
        <taxon>Methanosarcinaceae</taxon>
        <taxon>Methanosarcina</taxon>
    </lineage>
</organism>
<feature type="transmembrane region" description="Helical" evidence="7">
    <location>
        <begin position="105"/>
        <end position="125"/>
    </location>
</feature>
<dbReference type="GeneID" id="24806694"/>
<evidence type="ECO:0000256" key="6">
    <source>
        <dbReference type="ARBA" id="ARBA00023136"/>
    </source>
</evidence>
<dbReference type="InterPro" id="IPR002524">
    <property type="entry name" value="Cation_efflux"/>
</dbReference>
<dbReference type="PANTHER" id="PTHR43840">
    <property type="entry name" value="MITOCHONDRIAL METAL TRANSPORTER 1-RELATED"/>
    <property type="match status" value="1"/>
</dbReference>
<dbReference type="Pfam" id="PF16916">
    <property type="entry name" value="ZT_dimer"/>
    <property type="match status" value="1"/>
</dbReference>
<evidence type="ECO:0000256" key="3">
    <source>
        <dbReference type="ARBA" id="ARBA00022448"/>
    </source>
</evidence>
<feature type="domain" description="Cation efflux protein cytoplasmic" evidence="10">
    <location>
        <begin position="204"/>
        <end position="278"/>
    </location>
</feature>
<feature type="domain" description="Dinitrogenase iron-molybdenum cofactor biosynthesis" evidence="9">
    <location>
        <begin position="300"/>
        <end position="394"/>
    </location>
</feature>
<evidence type="ECO:0000259" key="9">
    <source>
        <dbReference type="Pfam" id="PF02579"/>
    </source>
</evidence>
<comment type="subcellular location">
    <subcellularLocation>
        <location evidence="1">Membrane</location>
        <topology evidence="1">Multi-pass membrane protein</topology>
    </subcellularLocation>
</comment>
<dbReference type="InterPro" id="IPR036837">
    <property type="entry name" value="Cation_efflux_CTD_sf"/>
</dbReference>
<dbReference type="PANTHER" id="PTHR43840:SF15">
    <property type="entry name" value="MITOCHONDRIAL METAL TRANSPORTER 1-RELATED"/>
    <property type="match status" value="1"/>
</dbReference>
<dbReference type="Gene3D" id="1.20.1510.10">
    <property type="entry name" value="Cation efflux protein transmembrane domain"/>
    <property type="match status" value="1"/>
</dbReference>
<dbReference type="CDD" id="cd00851">
    <property type="entry name" value="MTH1175"/>
    <property type="match status" value="1"/>
</dbReference>
<evidence type="ECO:0000256" key="4">
    <source>
        <dbReference type="ARBA" id="ARBA00022692"/>
    </source>
</evidence>
<keyword evidence="12" id="KW-1185">Reference proteome</keyword>
<accession>A0A0E3WTS3</accession>
<dbReference type="Proteomes" id="UP000033072">
    <property type="component" value="Chromosome"/>
</dbReference>
<dbReference type="RefSeq" id="WP_232308514.1">
    <property type="nucleotide sequence ID" value="NZ_CP009515.1"/>
</dbReference>
<dbReference type="SUPFAM" id="SSF161111">
    <property type="entry name" value="Cation efflux protein transmembrane domain-like"/>
    <property type="match status" value="1"/>
</dbReference>
<dbReference type="SUPFAM" id="SSF53146">
    <property type="entry name" value="Nitrogenase accessory factor-like"/>
    <property type="match status" value="1"/>
</dbReference>
<dbReference type="Gene3D" id="3.30.420.130">
    <property type="entry name" value="Dinitrogenase iron-molybdenum cofactor biosynthesis domain"/>
    <property type="match status" value="1"/>
</dbReference>
<keyword evidence="3" id="KW-0813">Transport</keyword>
<feature type="transmembrane region" description="Helical" evidence="7">
    <location>
        <begin position="146"/>
        <end position="169"/>
    </location>
</feature>
<dbReference type="EMBL" id="CP009515">
    <property type="protein sequence ID" value="AKB75175.1"/>
    <property type="molecule type" value="Genomic_DNA"/>
</dbReference>
<dbReference type="InterPro" id="IPR027469">
    <property type="entry name" value="Cation_efflux_TMD_sf"/>
</dbReference>
<evidence type="ECO:0000256" key="1">
    <source>
        <dbReference type="ARBA" id="ARBA00004141"/>
    </source>
</evidence>
<evidence type="ECO:0000256" key="2">
    <source>
        <dbReference type="ARBA" id="ARBA00008114"/>
    </source>
</evidence>
<gene>
    <name evidence="11" type="ORF">MSLAZ_1914</name>
</gene>
<dbReference type="KEGG" id="mls:MSLAZ_1914"/>